<name>A0A8J4U949_CLAMG</name>
<evidence type="ECO:0000313" key="1">
    <source>
        <dbReference type="EMBL" id="KAF5907789.1"/>
    </source>
</evidence>
<comment type="caution">
    <text evidence="1">The sequence shown here is derived from an EMBL/GenBank/DDBJ whole genome shotgun (WGS) entry which is preliminary data.</text>
</comment>
<gene>
    <name evidence="1" type="ORF">DAT39_002578</name>
</gene>
<reference evidence="1" key="1">
    <citation type="submission" date="2020-07" db="EMBL/GenBank/DDBJ databases">
        <title>Clarias magur genome sequencing, assembly and annotation.</title>
        <authorList>
            <person name="Kushwaha B."/>
            <person name="Kumar R."/>
            <person name="Das P."/>
            <person name="Joshi C.G."/>
            <person name="Kumar D."/>
            <person name="Nagpure N.S."/>
            <person name="Pandey M."/>
            <person name="Agarwal S."/>
            <person name="Srivastava S."/>
            <person name="Singh M."/>
            <person name="Sahoo L."/>
            <person name="Jayasankar P."/>
            <person name="Meher P.K."/>
            <person name="Koringa P.G."/>
            <person name="Iquebal M.A."/>
            <person name="Das S.P."/>
            <person name="Bit A."/>
            <person name="Patnaik S."/>
            <person name="Patel N."/>
            <person name="Shah T.M."/>
            <person name="Hinsu A."/>
            <person name="Jena J.K."/>
        </authorList>
    </citation>
    <scope>NUCLEOTIDE SEQUENCE</scope>
    <source>
        <strain evidence="1">CIFAMagur01</strain>
        <tissue evidence="1">Testis</tissue>
    </source>
</reference>
<evidence type="ECO:0000313" key="2">
    <source>
        <dbReference type="Proteomes" id="UP000727407"/>
    </source>
</evidence>
<sequence length="57" mass="5943">MEADQGSPPAGAQAGVEDSFSQLWADVMGMLVSVFVRVCVCVCGGPHTDMGEGVRQE</sequence>
<dbReference type="Proteomes" id="UP000727407">
    <property type="component" value="Unassembled WGS sequence"/>
</dbReference>
<organism evidence="1 2">
    <name type="scientific">Clarias magur</name>
    <name type="common">Asian catfish</name>
    <name type="synonym">Macropteronotus magur</name>
    <dbReference type="NCBI Taxonomy" id="1594786"/>
    <lineage>
        <taxon>Eukaryota</taxon>
        <taxon>Metazoa</taxon>
        <taxon>Chordata</taxon>
        <taxon>Craniata</taxon>
        <taxon>Vertebrata</taxon>
        <taxon>Euteleostomi</taxon>
        <taxon>Actinopterygii</taxon>
        <taxon>Neopterygii</taxon>
        <taxon>Teleostei</taxon>
        <taxon>Ostariophysi</taxon>
        <taxon>Siluriformes</taxon>
        <taxon>Clariidae</taxon>
        <taxon>Clarias</taxon>
    </lineage>
</organism>
<feature type="non-terminal residue" evidence="1">
    <location>
        <position position="57"/>
    </location>
</feature>
<keyword evidence="2" id="KW-1185">Reference proteome</keyword>
<accession>A0A8J4U949</accession>
<dbReference type="EMBL" id="QNUK01000019">
    <property type="protein sequence ID" value="KAF5907789.1"/>
    <property type="molecule type" value="Genomic_DNA"/>
</dbReference>
<dbReference type="AlphaFoldDB" id="A0A8J4U949"/>
<proteinExistence type="predicted"/>
<protein>
    <submittedName>
        <fullName evidence="1">SAM and SH3 domain-containing protein 1-like isoform X4</fullName>
    </submittedName>
</protein>